<dbReference type="SUPFAM" id="SSF53098">
    <property type="entry name" value="Ribonuclease H-like"/>
    <property type="match status" value="1"/>
</dbReference>
<dbReference type="Pfam" id="PF00929">
    <property type="entry name" value="RNase_T"/>
    <property type="match status" value="1"/>
</dbReference>
<dbReference type="InterPro" id="IPR006054">
    <property type="entry name" value="DnaQ"/>
</dbReference>
<keyword evidence="11" id="KW-1185">Reference proteome</keyword>
<evidence type="ECO:0000256" key="5">
    <source>
        <dbReference type="ARBA" id="ARBA00026073"/>
    </source>
</evidence>
<evidence type="ECO:0000256" key="6">
    <source>
        <dbReference type="ARBA" id="ARBA00049244"/>
    </source>
</evidence>
<name>A0A1I2N2S8_9GAMM</name>
<dbReference type="InterPro" id="IPR013520">
    <property type="entry name" value="Ribonucl_H"/>
</dbReference>
<dbReference type="RefSeq" id="WP_090724745.1">
    <property type="nucleotide sequence ID" value="NZ_FOOU01000002.1"/>
</dbReference>
<dbReference type="GO" id="GO:0008408">
    <property type="term" value="F:3'-5' exonuclease activity"/>
    <property type="evidence" value="ECO:0007669"/>
    <property type="project" value="TreeGrafter"/>
</dbReference>
<dbReference type="NCBIfam" id="TIGR00573">
    <property type="entry name" value="dnaq"/>
    <property type="match status" value="1"/>
</dbReference>
<dbReference type="InterPro" id="IPR012337">
    <property type="entry name" value="RNaseH-like_sf"/>
</dbReference>
<evidence type="ECO:0000256" key="4">
    <source>
        <dbReference type="ARBA" id="ARBA00025483"/>
    </source>
</evidence>
<keyword evidence="3" id="KW-0378">Hydrolase</keyword>
<dbReference type="PANTHER" id="PTHR30231">
    <property type="entry name" value="DNA POLYMERASE III SUBUNIT EPSILON"/>
    <property type="match status" value="1"/>
</dbReference>
<comment type="catalytic activity">
    <reaction evidence="6">
        <text>DNA(n) + a 2'-deoxyribonucleoside 5'-triphosphate = DNA(n+1) + diphosphate</text>
        <dbReference type="Rhea" id="RHEA:22508"/>
        <dbReference type="Rhea" id="RHEA-COMP:17339"/>
        <dbReference type="Rhea" id="RHEA-COMP:17340"/>
        <dbReference type="ChEBI" id="CHEBI:33019"/>
        <dbReference type="ChEBI" id="CHEBI:61560"/>
        <dbReference type="ChEBI" id="CHEBI:173112"/>
        <dbReference type="EC" id="2.7.7.7"/>
    </reaction>
</comment>
<dbReference type="EMBL" id="FOOU01000002">
    <property type="protein sequence ID" value="SFF97159.1"/>
    <property type="molecule type" value="Genomic_DNA"/>
</dbReference>
<dbReference type="PANTHER" id="PTHR30231:SF41">
    <property type="entry name" value="DNA POLYMERASE III SUBUNIT EPSILON"/>
    <property type="match status" value="1"/>
</dbReference>
<dbReference type="Proteomes" id="UP000198623">
    <property type="component" value="Unassembled WGS sequence"/>
</dbReference>
<feature type="region of interest" description="Disordered" evidence="7">
    <location>
        <begin position="252"/>
        <end position="277"/>
    </location>
</feature>
<evidence type="ECO:0000256" key="1">
    <source>
        <dbReference type="ARBA" id="ARBA00012417"/>
    </source>
</evidence>
<dbReference type="CDD" id="cd06127">
    <property type="entry name" value="DEDDh"/>
    <property type="match status" value="1"/>
</dbReference>
<dbReference type="GO" id="GO:0003677">
    <property type="term" value="F:DNA binding"/>
    <property type="evidence" value="ECO:0007669"/>
    <property type="project" value="InterPro"/>
</dbReference>
<evidence type="ECO:0000256" key="3">
    <source>
        <dbReference type="ARBA" id="ARBA00022839"/>
    </source>
</evidence>
<keyword evidence="2" id="KW-0540">Nuclease</keyword>
<dbReference type="GO" id="GO:0003887">
    <property type="term" value="F:DNA-directed DNA polymerase activity"/>
    <property type="evidence" value="ECO:0007669"/>
    <property type="project" value="UniProtKB-EC"/>
</dbReference>
<dbReference type="Gene3D" id="3.30.420.10">
    <property type="entry name" value="Ribonuclease H-like superfamily/Ribonuclease H"/>
    <property type="match status" value="1"/>
</dbReference>
<dbReference type="AlphaFoldDB" id="A0A1I2N2S8"/>
<keyword evidence="8" id="KW-0472">Membrane</keyword>
<evidence type="ECO:0000256" key="8">
    <source>
        <dbReference type="SAM" id="Phobius"/>
    </source>
</evidence>
<evidence type="ECO:0000259" key="9">
    <source>
        <dbReference type="SMART" id="SM00479"/>
    </source>
</evidence>
<evidence type="ECO:0000313" key="11">
    <source>
        <dbReference type="Proteomes" id="UP000198623"/>
    </source>
</evidence>
<dbReference type="SMART" id="SM00479">
    <property type="entry name" value="EXOIII"/>
    <property type="match status" value="1"/>
</dbReference>
<protein>
    <recommendedName>
        <fullName evidence="1">DNA-directed DNA polymerase</fullName>
        <ecNumber evidence="1">2.7.7.7</ecNumber>
    </recommendedName>
</protein>
<proteinExistence type="predicted"/>
<keyword evidence="3" id="KW-0269">Exonuclease</keyword>
<dbReference type="Gene3D" id="3.30.450.20">
    <property type="entry name" value="PAS domain"/>
    <property type="match status" value="1"/>
</dbReference>
<comment type="subunit">
    <text evidence="5">DNA polymerase III contains a core (composed of alpha, epsilon and theta chains) that associates with a tau subunit. This core dimerizes to form the POLIII' complex. PolIII' associates with the gamma complex (composed of gamma, delta, delta', psi and chi chains) and with the beta chain to form the complete DNA polymerase III complex.</text>
</comment>
<dbReference type="GO" id="GO:0045004">
    <property type="term" value="P:DNA replication proofreading"/>
    <property type="evidence" value="ECO:0007669"/>
    <property type="project" value="TreeGrafter"/>
</dbReference>
<feature type="domain" description="Exonuclease" evidence="9">
    <location>
        <begin position="557"/>
        <end position="725"/>
    </location>
</feature>
<accession>A0A1I2N2S8</accession>
<feature type="transmembrane region" description="Helical" evidence="8">
    <location>
        <begin position="12"/>
        <end position="34"/>
    </location>
</feature>
<evidence type="ECO:0000313" key="10">
    <source>
        <dbReference type="EMBL" id="SFF97159.1"/>
    </source>
</evidence>
<dbReference type="STRING" id="1045558.SAMN05216175_102208"/>
<dbReference type="EC" id="2.7.7.7" evidence="1"/>
<reference evidence="11" key="1">
    <citation type="submission" date="2016-10" db="EMBL/GenBank/DDBJ databases">
        <authorList>
            <person name="Varghese N."/>
            <person name="Submissions S."/>
        </authorList>
    </citation>
    <scope>NUCLEOTIDE SEQUENCE [LARGE SCALE GENOMIC DNA]</scope>
    <source>
        <strain evidence="11">CGMCC 1.10971</strain>
    </source>
</reference>
<organism evidence="10 11">
    <name type="scientific">Neptunomonas qingdaonensis</name>
    <dbReference type="NCBI Taxonomy" id="1045558"/>
    <lineage>
        <taxon>Bacteria</taxon>
        <taxon>Pseudomonadati</taxon>
        <taxon>Pseudomonadota</taxon>
        <taxon>Gammaproteobacteria</taxon>
        <taxon>Oceanospirillales</taxon>
        <taxon>Oceanospirillaceae</taxon>
        <taxon>Neptunomonas</taxon>
    </lineage>
</organism>
<keyword evidence="8" id="KW-1133">Transmembrane helix</keyword>
<dbReference type="FunFam" id="3.30.420.10:FF:000045">
    <property type="entry name" value="3'-5' exonuclease DinG"/>
    <property type="match status" value="1"/>
</dbReference>
<dbReference type="GO" id="GO:0005829">
    <property type="term" value="C:cytosol"/>
    <property type="evidence" value="ECO:0007669"/>
    <property type="project" value="TreeGrafter"/>
</dbReference>
<sequence>MRKFDWRIAVGVGVIGVLCLLWLLLTGGLIWAALEETERAAVVTAVGPRALLLIMMWAVSLIVVAVVLQRLIAYFMTAPARLAEEAQVLLGTDVKRQLKPKGSAENQRLTEVINQLVGQREQLRTEMTERVKEASRNTELEKSRLAALMSELTKSVVVCNLDGRILLYNHRARSQFRALSKSPTVAGGLELIGLGRSIYSVLDRKLVTHALENIQHRLEGGASHPSAQFVTTTQSGQLLRVQMTPVRAVSENSIEPSIPESITEAESVPESEVQPGDAQAQSELTGFVLLLENITHDFEADSEKDRVLFSLTEGSRAGLANAQAAVEVLEYPDLEADMRERLLGVIREEIQGLSKRIDELQASSTHNLRSRWPLEDMLGSDLVEAASRRIEASLPVKIASTEMDAALWLKVESFSLLQALVHLAGRIHEECGVGKMCLRLGTVDARATLDLVWSAPTMDTQDLLNWDQEQIRVGDETLSLTVHDVVSRHDGAFWFEREAQESRMFFRFLLPMANPQEALAAETFLHSGSRPEYYDFDLFKTSAQGSAFEDCLLSELAYTVFDTETTGLNPAGGDEIIQVGAVRIVNGKLLRQETFEQLVDPKRHIPAITIPIHGITPDMVKGQPDITQVLPALHAFAQDTVLVAHNAAFDMRCLQVKEEATGVVFDQPVMDTLLLSAVVHPQQESHGLEAIAERFNVNVIGRHTALGDALVTAEVFLQLLPLLAEQGILTVGQAREAAQKTYYARLKY</sequence>
<gene>
    <name evidence="10" type="ORF">SAMN05216175_102208</name>
</gene>
<feature type="transmembrane region" description="Helical" evidence="8">
    <location>
        <begin position="46"/>
        <end position="68"/>
    </location>
</feature>
<evidence type="ECO:0000256" key="7">
    <source>
        <dbReference type="SAM" id="MobiDB-lite"/>
    </source>
</evidence>
<dbReference type="InterPro" id="IPR036397">
    <property type="entry name" value="RNaseH_sf"/>
</dbReference>
<comment type="function">
    <text evidence="4">DNA polymerase III is a complex, multichain enzyme responsible for most of the replicative synthesis in bacteria. The epsilon subunit contain the editing function and is a proofreading 3'-5' exonuclease.</text>
</comment>
<keyword evidence="8" id="KW-0812">Transmembrane</keyword>
<dbReference type="OrthoDB" id="9803913at2"/>
<evidence type="ECO:0000256" key="2">
    <source>
        <dbReference type="ARBA" id="ARBA00022722"/>
    </source>
</evidence>
<feature type="compositionally biased region" description="Low complexity" evidence="7">
    <location>
        <begin position="252"/>
        <end position="266"/>
    </location>
</feature>